<organism evidence="2 3">
    <name type="scientific">Protopolystoma xenopodis</name>
    <dbReference type="NCBI Taxonomy" id="117903"/>
    <lineage>
        <taxon>Eukaryota</taxon>
        <taxon>Metazoa</taxon>
        <taxon>Spiralia</taxon>
        <taxon>Lophotrochozoa</taxon>
        <taxon>Platyhelminthes</taxon>
        <taxon>Monogenea</taxon>
        <taxon>Polyopisthocotylea</taxon>
        <taxon>Polystomatidea</taxon>
        <taxon>Polystomatidae</taxon>
        <taxon>Protopolystoma</taxon>
    </lineage>
</organism>
<gene>
    <name evidence="2" type="ORF">PXEA_LOCUS29930</name>
</gene>
<comment type="caution">
    <text evidence="2">The sequence shown here is derived from an EMBL/GenBank/DDBJ whole genome shotgun (WGS) entry which is preliminary data.</text>
</comment>
<feature type="compositionally biased region" description="Low complexity" evidence="1">
    <location>
        <begin position="78"/>
        <end position="89"/>
    </location>
</feature>
<evidence type="ECO:0000256" key="1">
    <source>
        <dbReference type="SAM" id="MobiDB-lite"/>
    </source>
</evidence>
<protein>
    <submittedName>
        <fullName evidence="2">Uncharacterized protein</fullName>
    </submittedName>
</protein>
<dbReference type="EMBL" id="CAAALY010252344">
    <property type="protein sequence ID" value="VEL36490.1"/>
    <property type="molecule type" value="Genomic_DNA"/>
</dbReference>
<sequence length="89" mass="9441">MTPSIRKVNSAEDVRRTASTGRYSQGTTPLQPQEAADLEPGLPDGWSNSALAHLGAPNRPPWPDRPTRPPVFPLRKMAQSAASGAPASP</sequence>
<accession>A0A3S5FG79</accession>
<reference evidence="2" key="1">
    <citation type="submission" date="2018-11" db="EMBL/GenBank/DDBJ databases">
        <authorList>
            <consortium name="Pathogen Informatics"/>
        </authorList>
    </citation>
    <scope>NUCLEOTIDE SEQUENCE</scope>
</reference>
<dbReference type="AlphaFoldDB" id="A0A3S5FG79"/>
<evidence type="ECO:0000313" key="3">
    <source>
        <dbReference type="Proteomes" id="UP000784294"/>
    </source>
</evidence>
<proteinExistence type="predicted"/>
<feature type="compositionally biased region" description="Polar residues" evidence="1">
    <location>
        <begin position="17"/>
        <end position="31"/>
    </location>
</feature>
<feature type="compositionally biased region" description="Pro residues" evidence="1">
    <location>
        <begin position="58"/>
        <end position="72"/>
    </location>
</feature>
<dbReference type="Proteomes" id="UP000784294">
    <property type="component" value="Unassembled WGS sequence"/>
</dbReference>
<feature type="region of interest" description="Disordered" evidence="1">
    <location>
        <begin position="1"/>
        <end position="89"/>
    </location>
</feature>
<keyword evidence="3" id="KW-1185">Reference proteome</keyword>
<evidence type="ECO:0000313" key="2">
    <source>
        <dbReference type="EMBL" id="VEL36490.1"/>
    </source>
</evidence>
<name>A0A3S5FG79_9PLAT</name>